<dbReference type="EMBL" id="CBTJ020000101">
    <property type="protein sequence ID" value="CDI04118.1"/>
    <property type="molecule type" value="Genomic_DNA"/>
</dbReference>
<comment type="caution">
    <text evidence="2">The sequence shown here is derived from an EMBL/GenBank/DDBJ whole genome shotgun (WGS) entry which is preliminary data.</text>
</comment>
<dbReference type="STRING" id="1400863.BN873_890024"/>
<protein>
    <submittedName>
        <fullName evidence="2">Uncharacterized protein</fullName>
    </submittedName>
</protein>
<accession>W6ME74</accession>
<evidence type="ECO:0000313" key="3">
    <source>
        <dbReference type="Proteomes" id="UP000035760"/>
    </source>
</evidence>
<evidence type="ECO:0000313" key="2">
    <source>
        <dbReference type="EMBL" id="CDI04118.1"/>
    </source>
</evidence>
<gene>
    <name evidence="2" type="ORF">BN873_890024</name>
</gene>
<reference evidence="2" key="2">
    <citation type="submission" date="2014-03" db="EMBL/GenBank/DDBJ databases">
        <title>Candidatus Competibacter-lineage genomes retrieved from metagenomes reveal functional metabolic diversity.</title>
        <authorList>
            <person name="McIlroy S.J."/>
            <person name="Albertsen M."/>
            <person name="Andresen E.K."/>
            <person name="Saunders A.M."/>
            <person name="Kristiansen R."/>
            <person name="Stokholm-Bjerregaard M."/>
            <person name="Nielsen K.L."/>
            <person name="Nielsen P.H."/>
        </authorList>
    </citation>
    <scope>NUCLEOTIDE SEQUENCE</scope>
    <source>
        <strain evidence="2">Run_A_D11</strain>
    </source>
</reference>
<reference evidence="2" key="1">
    <citation type="submission" date="2013-07" db="EMBL/GenBank/DDBJ databases">
        <authorList>
            <person name="McIlroy S."/>
        </authorList>
    </citation>
    <scope>NUCLEOTIDE SEQUENCE [LARGE SCALE GENOMIC DNA]</scope>
    <source>
        <strain evidence="2">Run_A_D11</strain>
    </source>
</reference>
<evidence type="ECO:0000256" key="1">
    <source>
        <dbReference type="SAM" id="MobiDB-lite"/>
    </source>
</evidence>
<name>W6ME74_9GAMM</name>
<keyword evidence="3" id="KW-1185">Reference proteome</keyword>
<proteinExistence type="predicted"/>
<feature type="region of interest" description="Disordered" evidence="1">
    <location>
        <begin position="1"/>
        <end position="43"/>
    </location>
</feature>
<feature type="compositionally biased region" description="Low complexity" evidence="1">
    <location>
        <begin position="32"/>
        <end position="43"/>
    </location>
</feature>
<dbReference type="Proteomes" id="UP000035760">
    <property type="component" value="Unassembled WGS sequence"/>
</dbReference>
<sequence>MGSASSPAERSALMPTTHGAAPDSRGAKCVRSRVGSSASGAGSIPARTLPIALALVLLTGCAHRIEYRAIPAWLIPPPPVLPMITAAELQCLAPEVYVRLARRDRLRAQEAAELRALLGDENER</sequence>
<organism evidence="2 3">
    <name type="scientific">Candidatus Competibacter denitrificans Run_A_D11</name>
    <dbReference type="NCBI Taxonomy" id="1400863"/>
    <lineage>
        <taxon>Bacteria</taxon>
        <taxon>Pseudomonadati</taxon>
        <taxon>Pseudomonadota</taxon>
        <taxon>Gammaproteobacteria</taxon>
        <taxon>Candidatus Competibacteraceae</taxon>
        <taxon>Candidatus Competibacter</taxon>
    </lineage>
</organism>
<dbReference type="AlphaFoldDB" id="W6ME74"/>